<dbReference type="InterPro" id="IPR011251">
    <property type="entry name" value="Luciferase-like_dom"/>
</dbReference>
<dbReference type="Gene3D" id="3.20.20.30">
    <property type="entry name" value="Luciferase-like domain"/>
    <property type="match status" value="1"/>
</dbReference>
<keyword evidence="4" id="KW-0503">Monooxygenase</keyword>
<name>A0A382I7C0_9ZZZZ</name>
<reference evidence="6" key="1">
    <citation type="submission" date="2018-05" db="EMBL/GenBank/DDBJ databases">
        <authorList>
            <person name="Lanie J.A."/>
            <person name="Ng W.-L."/>
            <person name="Kazmierczak K.M."/>
            <person name="Andrzejewski T.M."/>
            <person name="Davidsen T.M."/>
            <person name="Wayne K.J."/>
            <person name="Tettelin H."/>
            <person name="Glass J.I."/>
            <person name="Rusch D."/>
            <person name="Podicherti R."/>
            <person name="Tsui H.-C.T."/>
            <person name="Winkler M.E."/>
        </authorList>
    </citation>
    <scope>NUCLEOTIDE SEQUENCE</scope>
</reference>
<keyword evidence="3" id="KW-0560">Oxidoreductase</keyword>
<dbReference type="InterPro" id="IPR036661">
    <property type="entry name" value="Luciferase-like_sf"/>
</dbReference>
<gene>
    <name evidence="6" type="ORF">METZ01_LOCUS248360</name>
</gene>
<dbReference type="InterPro" id="IPR050172">
    <property type="entry name" value="SsuD_RutA_monooxygenase"/>
</dbReference>
<dbReference type="NCBIfam" id="TIGR03619">
    <property type="entry name" value="F420_Rv2161c"/>
    <property type="match status" value="1"/>
</dbReference>
<dbReference type="SUPFAM" id="SSF51679">
    <property type="entry name" value="Bacterial luciferase-like"/>
    <property type="match status" value="1"/>
</dbReference>
<feature type="domain" description="Luciferase-like" evidence="5">
    <location>
        <begin position="15"/>
        <end position="230"/>
    </location>
</feature>
<feature type="non-terminal residue" evidence="6">
    <location>
        <position position="239"/>
    </location>
</feature>
<proteinExistence type="predicted"/>
<dbReference type="Pfam" id="PF00296">
    <property type="entry name" value="Bac_luciferase"/>
    <property type="match status" value="1"/>
</dbReference>
<dbReference type="GO" id="GO:0046306">
    <property type="term" value="P:alkanesulfonate catabolic process"/>
    <property type="evidence" value="ECO:0007669"/>
    <property type="project" value="TreeGrafter"/>
</dbReference>
<keyword evidence="1" id="KW-0285">Flavoprotein</keyword>
<evidence type="ECO:0000256" key="4">
    <source>
        <dbReference type="ARBA" id="ARBA00023033"/>
    </source>
</evidence>
<dbReference type="AlphaFoldDB" id="A0A382I7C0"/>
<evidence type="ECO:0000259" key="5">
    <source>
        <dbReference type="Pfam" id="PF00296"/>
    </source>
</evidence>
<keyword evidence="2" id="KW-0288">FMN</keyword>
<accession>A0A382I7C0</accession>
<evidence type="ECO:0000256" key="2">
    <source>
        <dbReference type="ARBA" id="ARBA00022643"/>
    </source>
</evidence>
<dbReference type="InterPro" id="IPR019921">
    <property type="entry name" value="Lucif-like_OxRdtase_Rv2161c"/>
</dbReference>
<dbReference type="EMBL" id="UINC01065633">
    <property type="protein sequence ID" value="SVB95506.1"/>
    <property type="molecule type" value="Genomic_DNA"/>
</dbReference>
<organism evidence="6">
    <name type="scientific">marine metagenome</name>
    <dbReference type="NCBI Taxonomy" id="408172"/>
    <lineage>
        <taxon>unclassified sequences</taxon>
        <taxon>metagenomes</taxon>
        <taxon>ecological metagenomes</taxon>
    </lineage>
</organism>
<evidence type="ECO:0000256" key="1">
    <source>
        <dbReference type="ARBA" id="ARBA00022630"/>
    </source>
</evidence>
<evidence type="ECO:0000256" key="3">
    <source>
        <dbReference type="ARBA" id="ARBA00023002"/>
    </source>
</evidence>
<dbReference type="PANTHER" id="PTHR42847:SF4">
    <property type="entry name" value="ALKANESULFONATE MONOOXYGENASE-RELATED"/>
    <property type="match status" value="1"/>
</dbReference>
<dbReference type="GO" id="GO:0008726">
    <property type="term" value="F:alkanesulfonate monooxygenase activity"/>
    <property type="evidence" value="ECO:0007669"/>
    <property type="project" value="TreeGrafter"/>
</dbReference>
<evidence type="ECO:0000313" key="6">
    <source>
        <dbReference type="EMBL" id="SVB95506.1"/>
    </source>
</evidence>
<protein>
    <recommendedName>
        <fullName evidence="5">Luciferase-like domain-containing protein</fullName>
    </recommendedName>
</protein>
<sequence length="239" mass="26356">MKLSVVFPNVMYREGPGGVQKLIRAIEAIGYDELDMFDHVLMGHPTKTRRAPLYSPTMPIVEAFMLLSYAAACTSRIGLGTSVLVLPQRQPTLVAKQVSTLDTLSGGRVRLGVGVGWQRSEYQALDEDFSTRGKRLDEAIQLLRAYWQNEHVEFSGEFYQIDDMAMEPKPPQGGSIPIWIGGTKPPALRRVARLGDGWMAMNVPGDSPIENRIADLHKFAEQAGRDPATIGMQMSLSPG</sequence>
<dbReference type="PANTHER" id="PTHR42847">
    <property type="entry name" value="ALKANESULFONATE MONOOXYGENASE"/>
    <property type="match status" value="1"/>
</dbReference>